<evidence type="ECO:0000313" key="3">
    <source>
        <dbReference type="Proteomes" id="UP000284361"/>
    </source>
</evidence>
<sequence length="452" mass="48945">MKKNYLLGMALMASLSFNSCDKEVVYVQDGTGVESVADGAQIITLQVENGGDGLATRAGRPLYSAEAKQTIENVKLWICDKAGNVKYVTTISNWDKDGSTPYTTGGHGRQKTIELKDADKLAAGTYKIYAVGYSATSDYTMTAVTDVKKTEEGPSKYTFNENMVLTCSTAGEEIFAGQMELPVEKGKGFKKPVVLNRQVAGAFAYVKDIPFMEGAKYLKLVASAQNQSLVLGNFNSFDLTGNGSGNANVKYVVNGTNGKSGSETYVISTIDLNEWFTAIKDEDGDNLIDAGENWKNPRRPSGSPAAGTYPTFQKGSAFGGEFVIPFAHVDGKQTLTLQLTNADGTTVLRSWKVNLGSADEQLKQTITCWNSGSTDWSTSLSGESSSTYSLVRNHLYGIGTRMNDEANPEKPGVDPDPNPENPNDKPESLNNKQELVLKVNDNWEVIHGMELD</sequence>
<dbReference type="AlphaFoldDB" id="A0A414FV15"/>
<organism evidence="2 3">
    <name type="scientific">Phocaeicola plebeius</name>
    <dbReference type="NCBI Taxonomy" id="310297"/>
    <lineage>
        <taxon>Bacteria</taxon>
        <taxon>Pseudomonadati</taxon>
        <taxon>Bacteroidota</taxon>
        <taxon>Bacteroidia</taxon>
        <taxon>Bacteroidales</taxon>
        <taxon>Bacteroidaceae</taxon>
        <taxon>Phocaeicola</taxon>
    </lineage>
</organism>
<gene>
    <name evidence="2" type="ORF">DW789_07025</name>
</gene>
<name>A0A414FV15_9BACT</name>
<dbReference type="Proteomes" id="UP000284361">
    <property type="component" value="Unassembled WGS sequence"/>
</dbReference>
<reference evidence="2 3" key="1">
    <citation type="submission" date="2018-08" db="EMBL/GenBank/DDBJ databases">
        <title>A genome reference for cultivated species of the human gut microbiota.</title>
        <authorList>
            <person name="Zou Y."/>
            <person name="Xue W."/>
            <person name="Luo G."/>
        </authorList>
    </citation>
    <scope>NUCLEOTIDE SEQUENCE [LARGE SCALE GENOMIC DNA]</scope>
    <source>
        <strain evidence="2 3">AM31-10</strain>
    </source>
</reference>
<evidence type="ECO:0000313" key="2">
    <source>
        <dbReference type="EMBL" id="RHD54895.1"/>
    </source>
</evidence>
<protein>
    <submittedName>
        <fullName evidence="2">Uncharacterized protein</fullName>
    </submittedName>
</protein>
<dbReference type="EMBL" id="QSJG01000011">
    <property type="protein sequence ID" value="RHD54895.1"/>
    <property type="molecule type" value="Genomic_DNA"/>
</dbReference>
<feature type="compositionally biased region" description="Basic and acidic residues" evidence="1">
    <location>
        <begin position="402"/>
        <end position="413"/>
    </location>
</feature>
<comment type="caution">
    <text evidence="2">The sequence shown here is derived from an EMBL/GenBank/DDBJ whole genome shotgun (WGS) entry which is preliminary data.</text>
</comment>
<dbReference type="RefSeq" id="WP_118164539.1">
    <property type="nucleotide sequence ID" value="NZ_QSJG01000011.1"/>
</dbReference>
<accession>A0A414FV15</accession>
<feature type="region of interest" description="Disordered" evidence="1">
    <location>
        <begin position="401"/>
        <end position="434"/>
    </location>
</feature>
<evidence type="ECO:0000256" key="1">
    <source>
        <dbReference type="SAM" id="MobiDB-lite"/>
    </source>
</evidence>
<proteinExistence type="predicted"/>